<dbReference type="InParanoid" id="A0A2V0PRY8"/>
<dbReference type="UniPathway" id="UPA00094"/>
<dbReference type="AlphaFoldDB" id="A0A2V0PRY8"/>
<keyword evidence="1" id="KW-0808">Transferase</keyword>
<evidence type="ECO:0000256" key="1">
    <source>
        <dbReference type="PIRNR" id="PIRNR036417"/>
    </source>
</evidence>
<dbReference type="Pfam" id="PF02797">
    <property type="entry name" value="Chal_sti_synt_C"/>
    <property type="match status" value="1"/>
</dbReference>
<dbReference type="PANTHER" id="PTHR31561">
    <property type="entry name" value="3-KETOACYL-COA SYNTHASE"/>
    <property type="match status" value="1"/>
</dbReference>
<comment type="caution">
    <text evidence="6">The sequence shown here is derived from an EMBL/GenBank/DDBJ whole genome shotgun (WGS) entry which is preliminary data.</text>
</comment>
<name>A0A2V0PRY8_9CHLO</name>
<reference evidence="6 7" key="1">
    <citation type="journal article" date="2018" name="Sci. Rep.">
        <title>Raphidocelis subcapitata (=Pseudokirchneriella subcapitata) provides an insight into genome evolution and environmental adaptations in the Sphaeropleales.</title>
        <authorList>
            <person name="Suzuki S."/>
            <person name="Yamaguchi H."/>
            <person name="Nakajima N."/>
            <person name="Kawachi M."/>
        </authorList>
    </citation>
    <scope>NUCLEOTIDE SEQUENCE [LARGE SCALE GENOMIC DNA]</scope>
    <source>
        <strain evidence="6 7">NIES-35</strain>
    </source>
</reference>
<dbReference type="Pfam" id="PF08392">
    <property type="entry name" value="FAE1_CUT1_RppA"/>
    <property type="match status" value="1"/>
</dbReference>
<comment type="similarity">
    <text evidence="1">Belongs to the thiolase-like superfamily. Chalcone/stilbene synthases family.</text>
</comment>
<evidence type="ECO:0000259" key="4">
    <source>
        <dbReference type="Pfam" id="PF02797"/>
    </source>
</evidence>
<evidence type="ECO:0000313" key="7">
    <source>
        <dbReference type="Proteomes" id="UP000247498"/>
    </source>
</evidence>
<dbReference type="InterPro" id="IPR013601">
    <property type="entry name" value="FAE1_typ3_polyketide_synth"/>
</dbReference>
<comment type="pathway">
    <text evidence="1">Lipid metabolism; fatty acid biosynthesis.</text>
</comment>
<feature type="transmembrane region" description="Helical" evidence="3">
    <location>
        <begin position="61"/>
        <end position="81"/>
    </location>
</feature>
<dbReference type="STRING" id="307507.A0A2V0PRY8"/>
<feature type="coiled-coil region" evidence="2">
    <location>
        <begin position="507"/>
        <end position="534"/>
    </location>
</feature>
<keyword evidence="3" id="KW-0472">Membrane</keyword>
<dbReference type="Gene3D" id="3.40.47.10">
    <property type="match status" value="1"/>
</dbReference>
<keyword evidence="7" id="KW-1185">Reference proteome</keyword>
<keyword evidence="3" id="KW-1133">Transmembrane helix</keyword>
<dbReference type="EMBL" id="BDRX01000190">
    <property type="protein sequence ID" value="GBG00076.1"/>
    <property type="molecule type" value="Genomic_DNA"/>
</dbReference>
<dbReference type="PIRSF" id="PIRSF036417">
    <property type="entry name" value="3-ktacl-CoA_syn"/>
    <property type="match status" value="1"/>
</dbReference>
<keyword evidence="3" id="KW-0812">Transmembrane</keyword>
<dbReference type="GO" id="GO:0006633">
    <property type="term" value="P:fatty acid biosynthetic process"/>
    <property type="evidence" value="ECO:0007669"/>
    <property type="project" value="UniProtKB-UniPathway"/>
</dbReference>
<feature type="domain" description="Chalcone/stilbene synthase C-terminal" evidence="4">
    <location>
        <begin position="413"/>
        <end position="489"/>
    </location>
</feature>
<sequence>MEAMMRFATAQGPRLLALGVGATALQTLQALSCDAAAAAGAARQLCDLRALLDSSVRLDSSLGALLLGAALALAVLVHLAARAYRAAAVYVVDFSVFAPPNGWQFSHEDLRRCAMAHGGIAAEDIELIMKLVYRSGLGNSTAIPPGPVAWVMQEDKVQRGDKPGIEMAREEYEAACFPTIQALLDKTGVPASQIKFVITNSSLFNPTPSLSAAVINRFGLKDDTINYNLGGMGCSAGVVALDLARSLLREHPGSYALVVSHENVTNSYYCGRDKSMLVPNALFRSNGAAVLLSSRPADAGRSKYTLRHIVRTIMAADDEAYRCVWQTDDDELQQGVRLKKELIGVAGRTVKRNMGRLGPLVLPVSEQLKFAANAAVRAGLKALPPKTAASLPVPASWRKPYTPNFSKAFDAVCIHTGGRGVIDSMEQNLGMSKDMVEASRAALFAFGNTSSCSVWYELAYKEAFGGLPRGARVWQIAFGSGFKCNSAVLRANRAVKDAHSAWEGFDKAKMYAQLEDIEREVAASRARRAAEKAAAAAAEAVAAAASR</sequence>
<dbReference type="InterPro" id="IPR012392">
    <property type="entry name" value="3-ktacl-CoA_syn"/>
</dbReference>
<dbReference type="InterPro" id="IPR016039">
    <property type="entry name" value="Thiolase-like"/>
</dbReference>
<dbReference type="CDD" id="cd00831">
    <property type="entry name" value="CHS_like"/>
    <property type="match status" value="1"/>
</dbReference>
<accession>A0A2V0PRY8</accession>
<evidence type="ECO:0000256" key="2">
    <source>
        <dbReference type="SAM" id="Coils"/>
    </source>
</evidence>
<gene>
    <name evidence="6" type="ORF">Rsub_12773</name>
</gene>
<organism evidence="6 7">
    <name type="scientific">Raphidocelis subcapitata</name>
    <dbReference type="NCBI Taxonomy" id="307507"/>
    <lineage>
        <taxon>Eukaryota</taxon>
        <taxon>Viridiplantae</taxon>
        <taxon>Chlorophyta</taxon>
        <taxon>core chlorophytes</taxon>
        <taxon>Chlorophyceae</taxon>
        <taxon>CS clade</taxon>
        <taxon>Sphaeropleales</taxon>
        <taxon>Selenastraceae</taxon>
        <taxon>Raphidocelis</taxon>
    </lineage>
</organism>
<dbReference type="InterPro" id="IPR012328">
    <property type="entry name" value="Chalcone/stilbene_synt_C"/>
</dbReference>
<evidence type="ECO:0000259" key="5">
    <source>
        <dbReference type="Pfam" id="PF08392"/>
    </source>
</evidence>
<dbReference type="EC" id="2.3.1.-" evidence="1"/>
<dbReference type="OrthoDB" id="329835at2759"/>
<proteinExistence type="inferred from homology"/>
<keyword evidence="1" id="KW-0012">Acyltransferase</keyword>
<protein>
    <recommendedName>
        <fullName evidence="1">3-ketoacyl-CoA synthase</fullName>
        <ecNumber evidence="1">2.3.1.-</ecNumber>
    </recommendedName>
</protein>
<evidence type="ECO:0000313" key="6">
    <source>
        <dbReference type="EMBL" id="GBG00076.1"/>
    </source>
</evidence>
<evidence type="ECO:0000256" key="3">
    <source>
        <dbReference type="SAM" id="Phobius"/>
    </source>
</evidence>
<keyword evidence="2" id="KW-0175">Coiled coil</keyword>
<dbReference type="SUPFAM" id="SSF53901">
    <property type="entry name" value="Thiolase-like"/>
    <property type="match status" value="2"/>
</dbReference>
<dbReference type="GO" id="GO:0016747">
    <property type="term" value="F:acyltransferase activity, transferring groups other than amino-acyl groups"/>
    <property type="evidence" value="ECO:0007669"/>
    <property type="project" value="InterPro"/>
</dbReference>
<dbReference type="Proteomes" id="UP000247498">
    <property type="component" value="Unassembled WGS sequence"/>
</dbReference>
<feature type="domain" description="FAE" evidence="5">
    <location>
        <begin position="84"/>
        <end position="374"/>
    </location>
</feature>
<dbReference type="GO" id="GO:0016020">
    <property type="term" value="C:membrane"/>
    <property type="evidence" value="ECO:0007669"/>
    <property type="project" value="InterPro"/>
</dbReference>